<accession>A0A8S5RJ87</accession>
<name>A0A8S5RJ87_9VIRU</name>
<organism evidence="1">
    <name type="scientific">virus sp. ctML55</name>
    <dbReference type="NCBI Taxonomy" id="2827627"/>
    <lineage>
        <taxon>Viruses</taxon>
    </lineage>
</organism>
<proteinExistence type="predicted"/>
<reference evidence="1" key="1">
    <citation type="journal article" date="2021" name="Proc. Natl. Acad. Sci. U.S.A.">
        <title>A Catalog of Tens of Thousands of Viruses from Human Metagenomes Reveals Hidden Associations with Chronic Diseases.</title>
        <authorList>
            <person name="Tisza M.J."/>
            <person name="Buck C.B."/>
        </authorList>
    </citation>
    <scope>NUCLEOTIDE SEQUENCE</scope>
    <source>
        <strain evidence="1">CtML55</strain>
    </source>
</reference>
<protein>
    <submittedName>
        <fullName evidence="1">Uncharacterized protein</fullName>
    </submittedName>
</protein>
<dbReference type="EMBL" id="BK059105">
    <property type="protein sequence ID" value="DAE31036.1"/>
    <property type="molecule type" value="Genomic_DNA"/>
</dbReference>
<evidence type="ECO:0000313" key="1">
    <source>
        <dbReference type="EMBL" id="DAE31036.1"/>
    </source>
</evidence>
<sequence length="29" mass="3159">MMPNLSPLGLLTVPTVQGVMLRAQLGHHF</sequence>